<dbReference type="Proteomes" id="UP000481360">
    <property type="component" value="Unassembled WGS sequence"/>
</dbReference>
<proteinExistence type="predicted"/>
<feature type="transmembrane region" description="Helical" evidence="1">
    <location>
        <begin position="12"/>
        <end position="33"/>
    </location>
</feature>
<keyword evidence="1" id="KW-0812">Transmembrane</keyword>
<evidence type="ECO:0000313" key="3">
    <source>
        <dbReference type="Proteomes" id="UP000481360"/>
    </source>
</evidence>
<comment type="caution">
    <text evidence="2">The sequence shown here is derived from an EMBL/GenBank/DDBJ whole genome shotgun (WGS) entry which is preliminary data.</text>
</comment>
<keyword evidence="3" id="KW-1185">Reference proteome</keyword>
<name>A0A7C9W2A0_9PSEU</name>
<dbReference type="AlphaFoldDB" id="A0A7C9W2A0"/>
<evidence type="ECO:0000256" key="1">
    <source>
        <dbReference type="SAM" id="Phobius"/>
    </source>
</evidence>
<protein>
    <submittedName>
        <fullName evidence="2">Uncharacterized protein</fullName>
    </submittedName>
</protein>
<dbReference type="RefSeq" id="WP_166051457.1">
    <property type="nucleotide sequence ID" value="NZ_JAAMPJ010000009.1"/>
</dbReference>
<evidence type="ECO:0000313" key="2">
    <source>
        <dbReference type="EMBL" id="NGY63257.1"/>
    </source>
</evidence>
<dbReference type="EMBL" id="JAAMPJ010000009">
    <property type="protein sequence ID" value="NGY63257.1"/>
    <property type="molecule type" value="Genomic_DNA"/>
</dbReference>
<organism evidence="2 3">
    <name type="scientific">Lentzea alba</name>
    <dbReference type="NCBI Taxonomy" id="2714351"/>
    <lineage>
        <taxon>Bacteria</taxon>
        <taxon>Bacillati</taxon>
        <taxon>Actinomycetota</taxon>
        <taxon>Actinomycetes</taxon>
        <taxon>Pseudonocardiales</taxon>
        <taxon>Pseudonocardiaceae</taxon>
        <taxon>Lentzea</taxon>
    </lineage>
</organism>
<feature type="transmembrane region" description="Helical" evidence="1">
    <location>
        <begin position="39"/>
        <end position="58"/>
    </location>
</feature>
<accession>A0A7C9W2A0</accession>
<keyword evidence="1" id="KW-0472">Membrane</keyword>
<sequence length="72" mass="7172">MKAERDLTGHRAQAVLVIAVAALLSSGVVNVLIAVVESVVWPVVVGVGWVVVAAGVVIEAEAAGVTSAAARV</sequence>
<reference evidence="2 3" key="1">
    <citation type="submission" date="2020-03" db="EMBL/GenBank/DDBJ databases">
        <title>Isolation and identification of active actinomycetes.</title>
        <authorList>
            <person name="Sun X."/>
        </authorList>
    </citation>
    <scope>NUCLEOTIDE SEQUENCE [LARGE SCALE GENOMIC DNA]</scope>
    <source>
        <strain evidence="2 3">NEAU-D13</strain>
    </source>
</reference>
<keyword evidence="1" id="KW-1133">Transmembrane helix</keyword>
<gene>
    <name evidence="2" type="ORF">G7043_30485</name>
</gene>